<sequence>MHGDEHQQQEQQPSLETLQLKIQELKTDLENLQGTSNPSFKAEETPVERIYVTDGESYKYGSWDLNPESHEWIIKHDSEHKLASQSVSAIKNRHPVPSGGHFKANESIKNLKLTPQATKEDTTLMEAEQQILDLARIGLHIEELSRGFSSIETPTESQAKLFAEEINGNSQDLLRLAFSYAHKWKHSRRTATPTSTNVSTCSMMILWNRWKRQDNPEEMTAFLDRHYAINILQGSKGRITHRIKSTEEITHSDIQENADGILITIPSVTSTTKAPTRKTIESGDTTTTRSHKAHKETSSKTSGGFRVVQGRVSKPRGGRTVEIKLDRNEAGHAQNTGKVNRHPKI</sequence>
<proteinExistence type="predicted"/>
<feature type="region of interest" description="Disordered" evidence="1">
    <location>
        <begin position="326"/>
        <end position="345"/>
    </location>
</feature>
<feature type="non-terminal residue" evidence="2">
    <location>
        <position position="345"/>
    </location>
</feature>
<dbReference type="EMBL" id="LSSL01001988">
    <property type="protein sequence ID" value="OLY82019.1"/>
    <property type="molecule type" value="Genomic_DNA"/>
</dbReference>
<comment type="caution">
    <text evidence="2">The sequence shown here is derived from an EMBL/GenBank/DDBJ whole genome shotgun (WGS) entry which is preliminary data.</text>
</comment>
<reference evidence="2 3" key="1">
    <citation type="journal article" date="2016" name="Mol. Biol. Evol.">
        <title>Genome-Wide Survey of Gut Fungi (Harpellales) Reveals the First Horizontally Transferred Ubiquitin Gene from a Mosquito Host.</title>
        <authorList>
            <person name="Wang Y."/>
            <person name="White M.M."/>
            <person name="Kvist S."/>
            <person name="Moncalvo J.M."/>
        </authorList>
    </citation>
    <scope>NUCLEOTIDE SEQUENCE [LARGE SCALE GENOMIC DNA]</scope>
    <source>
        <strain evidence="2 3">ALG-7-W6</strain>
    </source>
</reference>
<evidence type="ECO:0000313" key="2">
    <source>
        <dbReference type="EMBL" id="OLY82019.1"/>
    </source>
</evidence>
<protein>
    <submittedName>
        <fullName evidence="2">Uncharacterized protein</fullName>
    </submittedName>
</protein>
<dbReference type="OrthoDB" id="5588572at2759"/>
<feature type="region of interest" description="Disordered" evidence="1">
    <location>
        <begin position="272"/>
        <end position="321"/>
    </location>
</feature>
<organism evidence="2 3">
    <name type="scientific">Smittium mucronatum</name>
    <dbReference type="NCBI Taxonomy" id="133383"/>
    <lineage>
        <taxon>Eukaryota</taxon>
        <taxon>Fungi</taxon>
        <taxon>Fungi incertae sedis</taxon>
        <taxon>Zoopagomycota</taxon>
        <taxon>Kickxellomycotina</taxon>
        <taxon>Harpellomycetes</taxon>
        <taxon>Harpellales</taxon>
        <taxon>Legeriomycetaceae</taxon>
        <taxon>Smittium</taxon>
    </lineage>
</organism>
<evidence type="ECO:0000313" key="3">
    <source>
        <dbReference type="Proteomes" id="UP000187455"/>
    </source>
</evidence>
<gene>
    <name evidence="2" type="ORF">AYI68_g3869</name>
</gene>
<evidence type="ECO:0000256" key="1">
    <source>
        <dbReference type="SAM" id="MobiDB-lite"/>
    </source>
</evidence>
<name>A0A1R0GYQ9_9FUNG</name>
<keyword evidence="3" id="KW-1185">Reference proteome</keyword>
<dbReference type="AlphaFoldDB" id="A0A1R0GYQ9"/>
<dbReference type="Proteomes" id="UP000187455">
    <property type="component" value="Unassembled WGS sequence"/>
</dbReference>
<accession>A0A1R0GYQ9</accession>